<keyword evidence="7" id="KW-0224">Dipeptidase</keyword>
<dbReference type="InterPro" id="IPR032416">
    <property type="entry name" value="Peptidase_M24_C"/>
</dbReference>
<feature type="domain" description="Peptidase M24 C-terminal" evidence="6">
    <location>
        <begin position="535"/>
        <end position="595"/>
    </location>
</feature>
<evidence type="ECO:0000313" key="8">
    <source>
        <dbReference type="Proteomes" id="UP000095651"/>
    </source>
</evidence>
<dbReference type="InterPro" id="IPR000587">
    <property type="entry name" value="Creatinase_N"/>
</dbReference>
<dbReference type="Pfam" id="PF16189">
    <property type="entry name" value="Creatinase_N_2"/>
    <property type="match status" value="1"/>
</dbReference>
<dbReference type="Pfam" id="PF00557">
    <property type="entry name" value="Peptidase_M24"/>
    <property type="match status" value="1"/>
</dbReference>
<dbReference type="InterPro" id="IPR050422">
    <property type="entry name" value="X-Pro_aminopeptidase_P"/>
</dbReference>
<evidence type="ECO:0000313" key="7">
    <source>
        <dbReference type="EMBL" id="CUO87662.1"/>
    </source>
</evidence>
<sequence>MIQERIAALRSLMAERQIDAYMIPTSDFHESEYVGDYFKCRKFITGFTGSAGTAIITQTEARLWTDGRYFVQAAKQLEGTGVLLMKSGQEGVPTEEEYLAEVMPQNGTLGFDGRVVNSQLGEKLEELLEDKHVKFSWKEDLVDLIWEDRPALSAESVWILKENYAGKSAADKIADLREAMKKEKNTVHVLTTLDDIVWLLNIRGNDVVCNPVVLSYALVTMERFYLFINEAVLDSEVKSYLKELGVTVRPYNDIYDAVSQLKGQKVLLETAKTNYAIISNLDESNAVVDRMNPTAPAKAVKNPVEIENMKKAHIKDGVAMVKFICWLKKNIGKQTITELDAEHYLDNLRAEQEGNLGLSFHTISAYGANAAMCHYSATPESNAALEPKGLYLVDSGGQYYEGTTDVTRTISLGETTEAEREHFTLSVISMLRLAAVKFLYGCRGLTLDYVAREPLWSRGLNFDHGTGHGVGYLLNVHERPNGIRWRMVPERQDNCVLEEGMVTSDEPGIYIEGSHGVRTENLIVCKKAEKNEYGQFMEFEFLTFVPIDLEALDKSLMNERDVELLNSYHSAVYEKISPYLTAEEAEWLKENTRAI</sequence>
<dbReference type="InterPro" id="IPR029149">
    <property type="entry name" value="Creatin/AminoP/Spt16_N"/>
</dbReference>
<dbReference type="AlphaFoldDB" id="A0A174IJY5"/>
<organism evidence="7 8">
    <name type="scientific">Hungatella hathewayi</name>
    <dbReference type="NCBI Taxonomy" id="154046"/>
    <lineage>
        <taxon>Bacteria</taxon>
        <taxon>Bacillati</taxon>
        <taxon>Bacillota</taxon>
        <taxon>Clostridia</taxon>
        <taxon>Lachnospirales</taxon>
        <taxon>Lachnospiraceae</taxon>
        <taxon>Hungatella</taxon>
    </lineage>
</organism>
<accession>A0A174IJY5</accession>
<reference evidence="7 8" key="1">
    <citation type="submission" date="2015-09" db="EMBL/GenBank/DDBJ databases">
        <authorList>
            <consortium name="Pathogen Informatics"/>
        </authorList>
    </citation>
    <scope>NUCLEOTIDE SEQUENCE [LARGE SCALE GENOMIC DNA]</scope>
    <source>
        <strain evidence="7 8">2789STDY5608850</strain>
    </source>
</reference>
<dbReference type="EMBL" id="CYZE01000013">
    <property type="protein sequence ID" value="CUO87662.1"/>
    <property type="molecule type" value="Genomic_DNA"/>
</dbReference>
<feature type="domain" description="Creatinase N-terminal" evidence="5">
    <location>
        <begin position="5"/>
        <end position="131"/>
    </location>
</feature>
<dbReference type="Gene3D" id="3.90.230.10">
    <property type="entry name" value="Creatinase/methionine aminopeptidase superfamily"/>
    <property type="match status" value="1"/>
</dbReference>
<dbReference type="InterPro" id="IPR033740">
    <property type="entry name" value="Pept_M24B"/>
</dbReference>
<keyword evidence="3 7" id="KW-0378">Hydrolase</keyword>
<dbReference type="InterPro" id="IPR000994">
    <property type="entry name" value="Pept_M24"/>
</dbReference>
<dbReference type="CDD" id="cd01085">
    <property type="entry name" value="APP"/>
    <property type="match status" value="1"/>
</dbReference>
<dbReference type="GO" id="GO:0070006">
    <property type="term" value="F:metalloaminopeptidase activity"/>
    <property type="evidence" value="ECO:0007669"/>
    <property type="project" value="InterPro"/>
</dbReference>
<dbReference type="EC" id="3.4.13.9" evidence="7"/>
<evidence type="ECO:0000259" key="6">
    <source>
        <dbReference type="Pfam" id="PF16188"/>
    </source>
</evidence>
<protein>
    <submittedName>
        <fullName evidence="7">Creatinase</fullName>
        <ecNumber evidence="7">3.4.13.9</ecNumber>
    </submittedName>
</protein>
<dbReference type="InterPro" id="IPR036005">
    <property type="entry name" value="Creatinase/aminopeptidase-like"/>
</dbReference>
<keyword evidence="7" id="KW-0645">Protease</keyword>
<dbReference type="SUPFAM" id="SSF53092">
    <property type="entry name" value="Creatinase/prolidase N-terminal domain"/>
    <property type="match status" value="1"/>
</dbReference>
<dbReference type="GO" id="GO:0102009">
    <property type="term" value="F:proline dipeptidase activity"/>
    <property type="evidence" value="ECO:0007669"/>
    <property type="project" value="UniProtKB-EC"/>
</dbReference>
<dbReference type="GO" id="GO:0005737">
    <property type="term" value="C:cytoplasm"/>
    <property type="evidence" value="ECO:0007669"/>
    <property type="project" value="UniProtKB-ARBA"/>
</dbReference>
<dbReference type="Pfam" id="PF01321">
    <property type="entry name" value="Creatinase_N"/>
    <property type="match status" value="1"/>
</dbReference>
<evidence type="ECO:0000259" key="4">
    <source>
        <dbReference type="Pfam" id="PF00557"/>
    </source>
</evidence>
<gene>
    <name evidence="7" type="primary">pepQ_3</name>
    <name evidence="7" type="ORF">ERS852407_04260</name>
</gene>
<evidence type="ECO:0000256" key="3">
    <source>
        <dbReference type="ARBA" id="ARBA00022801"/>
    </source>
</evidence>
<dbReference type="RefSeq" id="WP_055658176.1">
    <property type="nucleotide sequence ID" value="NZ_CABIXC010000013.1"/>
</dbReference>
<feature type="domain" description="Peptidase M24" evidence="4">
    <location>
        <begin position="307"/>
        <end position="526"/>
    </location>
</feature>
<dbReference type="GO" id="GO:0046872">
    <property type="term" value="F:metal ion binding"/>
    <property type="evidence" value="ECO:0007669"/>
    <property type="project" value="UniProtKB-KW"/>
</dbReference>
<dbReference type="PANTHER" id="PTHR43763:SF6">
    <property type="entry name" value="XAA-PRO AMINOPEPTIDASE 1"/>
    <property type="match status" value="1"/>
</dbReference>
<proteinExistence type="inferred from homology"/>
<dbReference type="Pfam" id="PF16188">
    <property type="entry name" value="Peptidase_M24_C"/>
    <property type="match status" value="1"/>
</dbReference>
<name>A0A174IJY5_9FIRM</name>
<keyword evidence="2" id="KW-0479">Metal-binding</keyword>
<comment type="similarity">
    <text evidence="1">Belongs to the peptidase M24B family.</text>
</comment>
<evidence type="ECO:0000256" key="1">
    <source>
        <dbReference type="ARBA" id="ARBA00008766"/>
    </source>
</evidence>
<dbReference type="PANTHER" id="PTHR43763">
    <property type="entry name" value="XAA-PRO AMINOPEPTIDASE 1"/>
    <property type="match status" value="1"/>
</dbReference>
<evidence type="ECO:0000256" key="2">
    <source>
        <dbReference type="ARBA" id="ARBA00022723"/>
    </source>
</evidence>
<dbReference type="SUPFAM" id="SSF55920">
    <property type="entry name" value="Creatinase/aminopeptidase"/>
    <property type="match status" value="1"/>
</dbReference>
<dbReference type="Proteomes" id="UP000095651">
    <property type="component" value="Unassembled WGS sequence"/>
</dbReference>
<dbReference type="Gene3D" id="3.40.350.10">
    <property type="entry name" value="Creatinase/prolidase N-terminal domain"/>
    <property type="match status" value="2"/>
</dbReference>
<dbReference type="FunFam" id="3.40.350.10:FF:000003">
    <property type="entry name" value="Xaa-pro aminopeptidase P"/>
    <property type="match status" value="1"/>
</dbReference>
<evidence type="ECO:0000259" key="5">
    <source>
        <dbReference type="Pfam" id="PF01321"/>
    </source>
</evidence>
<dbReference type="FunFam" id="3.90.230.10:FF:000009">
    <property type="entry name" value="xaa-Pro aminopeptidase 2"/>
    <property type="match status" value="1"/>
</dbReference>